<dbReference type="PANTHER" id="PTHR15140:SF33">
    <property type="entry name" value="LATE BLIGHT RESISTANCE PROTEIN HOMOLOG R1A-3 ISOFORM X1"/>
    <property type="match status" value="1"/>
</dbReference>
<gene>
    <name evidence="1" type="ORF">Salat_0182100</name>
</gene>
<protein>
    <submittedName>
        <fullName evidence="1">Uncharacterized protein</fullName>
    </submittedName>
</protein>
<organism evidence="1 2">
    <name type="scientific">Sesamum alatum</name>
    <dbReference type="NCBI Taxonomy" id="300844"/>
    <lineage>
        <taxon>Eukaryota</taxon>
        <taxon>Viridiplantae</taxon>
        <taxon>Streptophyta</taxon>
        <taxon>Embryophyta</taxon>
        <taxon>Tracheophyta</taxon>
        <taxon>Spermatophyta</taxon>
        <taxon>Magnoliopsida</taxon>
        <taxon>eudicotyledons</taxon>
        <taxon>Gunneridae</taxon>
        <taxon>Pentapetalae</taxon>
        <taxon>asterids</taxon>
        <taxon>lamiids</taxon>
        <taxon>Lamiales</taxon>
        <taxon>Pedaliaceae</taxon>
        <taxon>Sesamum</taxon>
    </lineage>
</organism>
<dbReference type="EMBL" id="JACGWO010000001">
    <property type="protein sequence ID" value="KAK4438478.1"/>
    <property type="molecule type" value="Genomic_DNA"/>
</dbReference>
<dbReference type="AlphaFoldDB" id="A0AAE1YZ94"/>
<dbReference type="Gene3D" id="3.80.10.10">
    <property type="entry name" value="Ribonuclease Inhibitor"/>
    <property type="match status" value="1"/>
</dbReference>
<proteinExistence type="predicted"/>
<evidence type="ECO:0000313" key="1">
    <source>
        <dbReference type="EMBL" id="KAK4438478.1"/>
    </source>
</evidence>
<dbReference type="SUPFAM" id="SSF52047">
    <property type="entry name" value="RNI-like"/>
    <property type="match status" value="1"/>
</dbReference>
<evidence type="ECO:0000313" key="2">
    <source>
        <dbReference type="Proteomes" id="UP001293254"/>
    </source>
</evidence>
<name>A0AAE1YZ94_9LAMI</name>
<dbReference type="PANTHER" id="PTHR15140">
    <property type="entry name" value="TUBULIN-SPECIFIC CHAPERONE E"/>
    <property type="match status" value="1"/>
</dbReference>
<sequence length="160" mass="18053">MRKTFTISNLVDATINTSKLPCLVLVTFSFFAAGWKTCAFLENLQTLPQVSASFCTKEVLQELPDLKKLGIWMKTWDQAPFYINNLACLQKLEVLKCSFRSFPTRGVIPLPSNGFPPKFASPIRLKELSLRGCRIPWKDMRILGSLPHYEIMLLSGHSGS</sequence>
<reference evidence="1" key="2">
    <citation type="journal article" date="2024" name="Plant">
        <title>Genomic evolution and insights into agronomic trait innovations of Sesamum species.</title>
        <authorList>
            <person name="Miao H."/>
            <person name="Wang L."/>
            <person name="Qu L."/>
            <person name="Liu H."/>
            <person name="Sun Y."/>
            <person name="Le M."/>
            <person name="Wang Q."/>
            <person name="Wei S."/>
            <person name="Zheng Y."/>
            <person name="Lin W."/>
            <person name="Duan Y."/>
            <person name="Cao H."/>
            <person name="Xiong S."/>
            <person name="Wang X."/>
            <person name="Wei L."/>
            <person name="Li C."/>
            <person name="Ma Q."/>
            <person name="Ju M."/>
            <person name="Zhao R."/>
            <person name="Li G."/>
            <person name="Mu C."/>
            <person name="Tian Q."/>
            <person name="Mei H."/>
            <person name="Zhang T."/>
            <person name="Gao T."/>
            <person name="Zhang H."/>
        </authorList>
    </citation>
    <scope>NUCLEOTIDE SEQUENCE</scope>
    <source>
        <strain evidence="1">3651</strain>
    </source>
</reference>
<dbReference type="Proteomes" id="UP001293254">
    <property type="component" value="Unassembled WGS sequence"/>
</dbReference>
<reference evidence="1" key="1">
    <citation type="submission" date="2020-06" db="EMBL/GenBank/DDBJ databases">
        <authorList>
            <person name="Li T."/>
            <person name="Hu X."/>
            <person name="Zhang T."/>
            <person name="Song X."/>
            <person name="Zhang H."/>
            <person name="Dai N."/>
            <person name="Sheng W."/>
            <person name="Hou X."/>
            <person name="Wei L."/>
        </authorList>
    </citation>
    <scope>NUCLEOTIDE SEQUENCE</scope>
    <source>
        <strain evidence="1">3651</strain>
        <tissue evidence="1">Leaf</tissue>
    </source>
</reference>
<comment type="caution">
    <text evidence="1">The sequence shown here is derived from an EMBL/GenBank/DDBJ whole genome shotgun (WGS) entry which is preliminary data.</text>
</comment>
<keyword evidence="2" id="KW-1185">Reference proteome</keyword>
<dbReference type="InterPro" id="IPR032675">
    <property type="entry name" value="LRR_dom_sf"/>
</dbReference>
<accession>A0AAE1YZ94</accession>